<gene>
    <name evidence="2" type="ORF">PCOR1329_LOCUS64905</name>
</gene>
<dbReference type="PANTHER" id="PTHR36527">
    <property type="entry name" value="OS01G0282866 PROTEIN"/>
    <property type="match status" value="1"/>
</dbReference>
<feature type="non-terminal residue" evidence="2">
    <location>
        <position position="1007"/>
    </location>
</feature>
<evidence type="ECO:0000256" key="1">
    <source>
        <dbReference type="SAM" id="MobiDB-lite"/>
    </source>
</evidence>
<sequence>MIESVAGWITNNIKASACDIPLKDLEMVVTFARDSATIQEMFQLTADQISNNIKAPEYDIPLKDLKMAVVFASNSTTIQEGLKRAAEWIPDNIKASVSDIPLEGLKMVVAFASNSARIQEMFESTAEWIANSIMASVAGNSTATQEMFRLVAEWTPNCIKAPLHNIPLNDIKASVVAAGNSTTIQEGLKRAAEWIPDSIKASVSNVPLKDFKMALAFASNSARIQEMFESMAEWIPNSIKAAVAGTAAAIQAPLYNIPLNNIKASEYDLTLKDLKMAVVSAAGNFTTIQEGLKCVTEWTPDSIKASVSDIPLKDLKMAVAFASNSARTQERFESMAEWIPNSIKASVAGNSTAIQEMSWLVAERAPNSIKEDFPRKDRILGERRRNADHAQRETGAKLRLTGKGTGDSDAPLTLSNAASGAVGDTEFDKAVELREDLLEPIYEEAAGWAGADEDAEPGKGAKGKGKSKKGKSDGKGKDKGKEKGKGKRLVVEWTPNGIKASLYNTPLKGVKMASADDDSTATQASVCDIPLKELDVVVASASNSTTIQEMFELVADQTPNNIKASEHNIPLKDPGMAVALASTSTTTQETFRLAADQVPNNIKAFEYNFPLKDPDIVVALVSNSTTIQEMFELVANQVPNNIKASVYNIPLQDLKMAAVDDDSTATQVMAQVAASWRRWSAALGLKENRSKEQFGHRTKAGRRQLRAQAGFTEATVLAQPLLLGRHFQPSQRRRKAPKEEARLAAAQARMRRLAIIPRSGLAKRRFAAGTMAVALRGWVARPPNQADVDRLGAAARRALRAARRGSPHLFEMLVGHSASASHRMMEAPVAAAARRALKTRVPPEKGWRWTRPGTGGAVSLRPEDAVSVSKLKHDLREGWRAHRFAQWRRSTRNDAEFCRGAVQCDSLRLKEAQKHLQRQPAILPVLTGAAMSCAAWQSARREEIACPACGLEGGGHLIHLAWDCPGASGAAHRRRPPRPADPMQARLGWPIREDPGYSINVLDWHLQ</sequence>
<dbReference type="EMBL" id="CAUYUJ010018288">
    <property type="protein sequence ID" value="CAK0882359.1"/>
    <property type="molecule type" value="Genomic_DNA"/>
</dbReference>
<reference evidence="2" key="1">
    <citation type="submission" date="2023-10" db="EMBL/GenBank/DDBJ databases">
        <authorList>
            <person name="Chen Y."/>
            <person name="Shah S."/>
            <person name="Dougan E. K."/>
            <person name="Thang M."/>
            <person name="Chan C."/>
        </authorList>
    </citation>
    <scope>NUCLEOTIDE SEQUENCE [LARGE SCALE GENOMIC DNA]</scope>
</reference>
<dbReference type="PANTHER" id="PTHR36527:SF3">
    <property type="entry name" value="OS01G0282866 PROTEIN"/>
    <property type="match status" value="1"/>
</dbReference>
<feature type="compositionally biased region" description="Basic and acidic residues" evidence="1">
    <location>
        <begin position="470"/>
        <end position="483"/>
    </location>
</feature>
<feature type="region of interest" description="Disordered" evidence="1">
    <location>
        <begin position="372"/>
        <end position="417"/>
    </location>
</feature>
<dbReference type="Gene3D" id="3.30.1370.10">
    <property type="entry name" value="K Homology domain, type 1"/>
    <property type="match status" value="1"/>
</dbReference>
<feature type="region of interest" description="Disordered" evidence="1">
    <location>
        <begin position="448"/>
        <end position="488"/>
    </location>
</feature>
<comment type="caution">
    <text evidence="2">The sequence shown here is derived from an EMBL/GenBank/DDBJ whole genome shotgun (WGS) entry which is preliminary data.</text>
</comment>
<feature type="compositionally biased region" description="Basic and acidic residues" evidence="1">
    <location>
        <begin position="372"/>
        <end position="396"/>
    </location>
</feature>
<keyword evidence="3" id="KW-1185">Reference proteome</keyword>
<protein>
    <recommendedName>
        <fullName evidence="4">FACT complex subunit</fullName>
    </recommendedName>
</protein>
<dbReference type="Proteomes" id="UP001189429">
    <property type="component" value="Unassembled WGS sequence"/>
</dbReference>
<dbReference type="InterPro" id="IPR036612">
    <property type="entry name" value="KH_dom_type_1_sf"/>
</dbReference>
<proteinExistence type="predicted"/>
<evidence type="ECO:0000313" key="2">
    <source>
        <dbReference type="EMBL" id="CAK0882359.1"/>
    </source>
</evidence>
<name>A0ABN9WAI7_9DINO</name>
<accession>A0ABN9WAI7</accession>
<evidence type="ECO:0000313" key="3">
    <source>
        <dbReference type="Proteomes" id="UP001189429"/>
    </source>
</evidence>
<organism evidence="2 3">
    <name type="scientific">Prorocentrum cordatum</name>
    <dbReference type="NCBI Taxonomy" id="2364126"/>
    <lineage>
        <taxon>Eukaryota</taxon>
        <taxon>Sar</taxon>
        <taxon>Alveolata</taxon>
        <taxon>Dinophyceae</taxon>
        <taxon>Prorocentrales</taxon>
        <taxon>Prorocentraceae</taxon>
        <taxon>Prorocentrum</taxon>
    </lineage>
</organism>
<evidence type="ECO:0008006" key="4">
    <source>
        <dbReference type="Google" id="ProtNLM"/>
    </source>
</evidence>